<proteinExistence type="predicted"/>
<evidence type="ECO:0008006" key="5">
    <source>
        <dbReference type="Google" id="ProtNLM"/>
    </source>
</evidence>
<protein>
    <recommendedName>
        <fullName evidence="5">MSHA biogenesis protein MshK</fullName>
    </recommendedName>
</protein>
<reference evidence="3 4" key="1">
    <citation type="journal article" date="2020" name="Microorganisms">
        <title>Osmotic Adaptation and Compatible Solute Biosynthesis of Phototrophic Bacteria as Revealed from Genome Analyses.</title>
        <authorList>
            <person name="Imhoff J.F."/>
            <person name="Rahn T."/>
            <person name="Kunzel S."/>
            <person name="Keller A."/>
            <person name="Neulinger S.C."/>
        </authorList>
    </citation>
    <scope>NUCLEOTIDE SEQUENCE [LARGE SCALE GENOMIC DNA]</scope>
    <source>
        <strain evidence="3 4">DSM 15116</strain>
    </source>
</reference>
<dbReference type="EMBL" id="NRSH01000132">
    <property type="protein sequence ID" value="MBK1727339.1"/>
    <property type="molecule type" value="Genomic_DNA"/>
</dbReference>
<feature type="signal peptide" evidence="2">
    <location>
        <begin position="1"/>
        <end position="24"/>
    </location>
</feature>
<feature type="region of interest" description="Disordered" evidence="1">
    <location>
        <begin position="27"/>
        <end position="47"/>
    </location>
</feature>
<dbReference type="RefSeq" id="WP_200260422.1">
    <property type="nucleotide sequence ID" value="NZ_NRSH01000132.1"/>
</dbReference>
<organism evidence="3 4">
    <name type="scientific">Halorhodospira neutriphila</name>
    <dbReference type="NCBI Taxonomy" id="168379"/>
    <lineage>
        <taxon>Bacteria</taxon>
        <taxon>Pseudomonadati</taxon>
        <taxon>Pseudomonadota</taxon>
        <taxon>Gammaproteobacteria</taxon>
        <taxon>Chromatiales</taxon>
        <taxon>Ectothiorhodospiraceae</taxon>
        <taxon>Halorhodospira</taxon>
    </lineage>
</organism>
<gene>
    <name evidence="3" type="ORF">CKO13_09985</name>
</gene>
<keyword evidence="2" id="KW-0732">Signal</keyword>
<dbReference type="Proteomes" id="UP000738126">
    <property type="component" value="Unassembled WGS sequence"/>
</dbReference>
<comment type="caution">
    <text evidence="3">The sequence shown here is derived from an EMBL/GenBank/DDBJ whole genome shotgun (WGS) entry which is preliminary data.</text>
</comment>
<evidence type="ECO:0000256" key="2">
    <source>
        <dbReference type="SAM" id="SignalP"/>
    </source>
</evidence>
<name>A0ABS1E824_9GAMM</name>
<feature type="chain" id="PRO_5046193093" description="MSHA biogenesis protein MshK" evidence="2">
    <location>
        <begin position="25"/>
        <end position="130"/>
    </location>
</feature>
<evidence type="ECO:0000313" key="4">
    <source>
        <dbReference type="Proteomes" id="UP000738126"/>
    </source>
</evidence>
<sequence>MSSGARLLLRLAVLAAAAAPLAAAALEPGWGDPTRPPGRGGGAAGIDAEELPEVAMVRLERARRRALIEGRWYRLGAEVEGLRLRRIGASSVDLVADETTYTVPVIGHGVEMRRRSPAQPQGKVPWGKLP</sequence>
<keyword evidence="4" id="KW-1185">Reference proteome</keyword>
<evidence type="ECO:0000313" key="3">
    <source>
        <dbReference type="EMBL" id="MBK1727339.1"/>
    </source>
</evidence>
<evidence type="ECO:0000256" key="1">
    <source>
        <dbReference type="SAM" id="MobiDB-lite"/>
    </source>
</evidence>
<accession>A0ABS1E824</accession>